<evidence type="ECO:0000313" key="2">
    <source>
        <dbReference type="EMBL" id="PSL23220.1"/>
    </source>
</evidence>
<proteinExistence type="predicted"/>
<dbReference type="SUPFAM" id="SSF48452">
    <property type="entry name" value="TPR-like"/>
    <property type="match status" value="1"/>
</dbReference>
<dbReference type="OrthoDB" id="843771at2"/>
<dbReference type="InterPro" id="IPR041662">
    <property type="entry name" value="SusD-like_2"/>
</dbReference>
<organism evidence="2 3">
    <name type="scientific">Dyadobacter jiangsuensis</name>
    <dbReference type="NCBI Taxonomy" id="1591085"/>
    <lineage>
        <taxon>Bacteria</taxon>
        <taxon>Pseudomonadati</taxon>
        <taxon>Bacteroidota</taxon>
        <taxon>Cytophagia</taxon>
        <taxon>Cytophagales</taxon>
        <taxon>Spirosomataceae</taxon>
        <taxon>Dyadobacter</taxon>
    </lineage>
</organism>
<reference evidence="2 3" key="1">
    <citation type="submission" date="2018-03" db="EMBL/GenBank/DDBJ databases">
        <title>Genomic Encyclopedia of Archaeal and Bacterial Type Strains, Phase II (KMG-II): from individual species to whole genera.</title>
        <authorList>
            <person name="Goeker M."/>
        </authorList>
    </citation>
    <scope>NUCLEOTIDE SEQUENCE [LARGE SCALE GENOMIC DNA]</scope>
    <source>
        <strain evidence="2 3">DSM 29057</strain>
    </source>
</reference>
<comment type="caution">
    <text evidence="2">The sequence shown here is derived from an EMBL/GenBank/DDBJ whole genome shotgun (WGS) entry which is preliminary data.</text>
</comment>
<dbReference type="Proteomes" id="UP000241964">
    <property type="component" value="Unassembled WGS sequence"/>
</dbReference>
<gene>
    <name evidence="2" type="ORF">CLV60_11797</name>
</gene>
<evidence type="ECO:0000313" key="3">
    <source>
        <dbReference type="Proteomes" id="UP000241964"/>
    </source>
</evidence>
<feature type="chain" id="PRO_5015139190" evidence="1">
    <location>
        <begin position="26"/>
        <end position="558"/>
    </location>
</feature>
<dbReference type="Pfam" id="PF12771">
    <property type="entry name" value="SusD-like_2"/>
    <property type="match status" value="1"/>
</dbReference>
<name>A0A2P8FNC8_9BACT</name>
<dbReference type="InterPro" id="IPR011990">
    <property type="entry name" value="TPR-like_helical_dom_sf"/>
</dbReference>
<sequence length="558" mass="61161">MKISKIIYSLVAVMGLLLMSCEDLSEVNQNPNSPEEVSANYIMSYVLTHSAKAYYALGAEGSDLSGAMQYIQMGTNEGAMKVNQYGWSAASWSEYYNILKNNDLMYQAAVRDNNRFFQAIALTMKSFVFGLMTDLFGDIPYSEALQAASEQYYPQYDSQLDVYKGILTDLKTASTLLGSLGTADVVSAGSDVLYGGKAANWKKFANALRMRYALRLSAKKTEAAAAGIDITAEFKDAASATFTANADDASMAFIGTTKDNSAAGGLLNASNPLYYIKPSKPFVDKLTALGDPRRDRWFQPVLNKWDTKIATATDKNVTNVFGETFTVKYMPAKAGANVDTSLYVGLPVGLAIVDATGFNKGDDGTAYNPERSPYISFLHNRYRTNTEAYVKMNLITYAEVEFMLAEAALDGSWGVSGTAEDHYKSAIKASLDKYNAQVASGFSFDKYYAQNAVSLASASNKLERISEQKWIAGWLSIEPWFNWRRTGFPALKTGPAAQFGAAIPVRFVYPIANADVKYLVNYNAAVDKLEPSGFVPTGQSKDHQYSKMWLLKGTSAPW</sequence>
<keyword evidence="1" id="KW-0732">Signal</keyword>
<evidence type="ECO:0000256" key="1">
    <source>
        <dbReference type="SAM" id="SignalP"/>
    </source>
</evidence>
<accession>A0A2P8FNC8</accession>
<dbReference type="Gene3D" id="1.25.40.390">
    <property type="match status" value="1"/>
</dbReference>
<dbReference type="RefSeq" id="WP_106598854.1">
    <property type="nucleotide sequence ID" value="NZ_PYAS01000017.1"/>
</dbReference>
<keyword evidence="3" id="KW-1185">Reference proteome</keyword>
<feature type="signal peptide" evidence="1">
    <location>
        <begin position="1"/>
        <end position="25"/>
    </location>
</feature>
<dbReference type="AlphaFoldDB" id="A0A2P8FNC8"/>
<dbReference type="EMBL" id="PYAS01000017">
    <property type="protein sequence ID" value="PSL23220.1"/>
    <property type="molecule type" value="Genomic_DNA"/>
</dbReference>
<dbReference type="PROSITE" id="PS51257">
    <property type="entry name" value="PROKAR_LIPOPROTEIN"/>
    <property type="match status" value="1"/>
</dbReference>
<protein>
    <submittedName>
        <fullName evidence="2">SusD-like starch-binding protein associating with outer membrane</fullName>
    </submittedName>
</protein>